<evidence type="ECO:0000313" key="3">
    <source>
        <dbReference type="Proteomes" id="UP000694387"/>
    </source>
</evidence>
<feature type="compositionally biased region" description="Gly residues" evidence="1">
    <location>
        <begin position="120"/>
        <end position="144"/>
    </location>
</feature>
<proteinExistence type="predicted"/>
<feature type="compositionally biased region" description="Gly residues" evidence="1">
    <location>
        <begin position="43"/>
        <end position="59"/>
    </location>
</feature>
<feature type="compositionally biased region" description="Low complexity" evidence="1">
    <location>
        <begin position="105"/>
        <end position="114"/>
    </location>
</feature>
<dbReference type="Ensembl" id="ENSEAST00005056343.1">
    <property type="protein sequence ID" value="ENSEASP00005038754.1"/>
    <property type="gene ID" value="ENSEASG00005033485.1"/>
</dbReference>
<reference evidence="2" key="3">
    <citation type="submission" date="2025-09" db="UniProtKB">
        <authorList>
            <consortium name="Ensembl"/>
        </authorList>
    </citation>
    <scope>IDENTIFICATION</scope>
</reference>
<evidence type="ECO:0000313" key="2">
    <source>
        <dbReference type="Ensembl" id="ENSEASP00005038754.1"/>
    </source>
</evidence>
<feature type="compositionally biased region" description="Low complexity" evidence="1">
    <location>
        <begin position="60"/>
        <end position="71"/>
    </location>
</feature>
<feature type="region of interest" description="Disordered" evidence="1">
    <location>
        <begin position="1"/>
        <end position="71"/>
    </location>
</feature>
<dbReference type="GeneTree" id="ENSGT01120000274230"/>
<sequence>MPPRPTAQGSGAPARSPSPGRSNRRGAAPTVLPRGGSRVHCLRGGGGDGGGGGRGGGAVSGRPGAPARARAASPCWLGRPAAGCARGGFGALTLRPVEAPRAESAVTRAARTTPPARPAPGGGRGRGLGGGQSGTQGTEPGGAEPGEQWGQPARPARAAAKVLSPQRSTRPPCSPNFPLLLPPQGPSLRTGKGAGPRIASPSQGWAFAGQVAECSRKGCLPGIIPHTPTHRHPGA</sequence>
<organism evidence="2 3">
    <name type="scientific">Equus asinus</name>
    <name type="common">Donkey</name>
    <name type="synonym">Equus africanus asinus</name>
    <dbReference type="NCBI Taxonomy" id="9793"/>
    <lineage>
        <taxon>Eukaryota</taxon>
        <taxon>Metazoa</taxon>
        <taxon>Chordata</taxon>
        <taxon>Craniata</taxon>
        <taxon>Vertebrata</taxon>
        <taxon>Euteleostomi</taxon>
        <taxon>Mammalia</taxon>
        <taxon>Eutheria</taxon>
        <taxon>Laurasiatheria</taxon>
        <taxon>Perissodactyla</taxon>
        <taxon>Equidae</taxon>
        <taxon>Equus</taxon>
    </lineage>
</organism>
<feature type="compositionally biased region" description="Pro residues" evidence="1">
    <location>
        <begin position="172"/>
        <end position="185"/>
    </location>
</feature>
<feature type="compositionally biased region" description="Low complexity" evidence="1">
    <location>
        <begin position="7"/>
        <end position="27"/>
    </location>
</feature>
<protein>
    <submittedName>
        <fullName evidence="2">Uncharacterized protein</fullName>
    </submittedName>
</protein>
<name>A0A9L0ICW1_EQUAS</name>
<reference evidence="2 3" key="1">
    <citation type="journal article" date="2020" name="Nat. Commun.">
        <title>Donkey genomes provide new insights into domestication and selection for coat color.</title>
        <authorList>
            <person name="Wang"/>
            <person name="C."/>
            <person name="Li"/>
            <person name="H."/>
            <person name="Guo"/>
            <person name="Y."/>
            <person name="Huang"/>
            <person name="J."/>
            <person name="Sun"/>
            <person name="Y."/>
            <person name="Min"/>
            <person name="J."/>
            <person name="Wang"/>
            <person name="J."/>
            <person name="Fang"/>
            <person name="X."/>
            <person name="Zhao"/>
            <person name="Z."/>
            <person name="Wang"/>
            <person name="S."/>
            <person name="Zhang"/>
            <person name="Y."/>
            <person name="Liu"/>
            <person name="Q."/>
            <person name="Jiang"/>
            <person name="Q."/>
            <person name="Wang"/>
            <person name="X."/>
            <person name="Guo"/>
            <person name="Y."/>
            <person name="Yang"/>
            <person name="C."/>
            <person name="Wang"/>
            <person name="Y."/>
            <person name="Tian"/>
            <person name="F."/>
            <person name="Zhuang"/>
            <person name="G."/>
            <person name="Fan"/>
            <person name="Y."/>
            <person name="Gao"/>
            <person name="Q."/>
            <person name="Li"/>
            <person name="Y."/>
            <person name="Ju"/>
            <person name="Z."/>
            <person name="Li"/>
            <person name="J."/>
            <person name="Li"/>
            <person name="R."/>
            <person name="Hou"/>
            <person name="M."/>
            <person name="Yang"/>
            <person name="G."/>
            <person name="Liu"/>
            <person name="G."/>
            <person name="Liu"/>
            <person name="W."/>
            <person name="Guo"/>
            <person name="J."/>
            <person name="Pan"/>
            <person name="S."/>
            <person name="Fan"/>
            <person name="G."/>
            <person name="Zhang"/>
            <person name="W."/>
            <person name="Zhang"/>
            <person name="R."/>
            <person name="Yu"/>
            <person name="J."/>
            <person name="Zhang"/>
            <person name="X."/>
            <person name="Yin"/>
            <person name="Q."/>
            <person name="Ji"/>
            <person name="C."/>
            <person name="Jin"/>
            <person name="Y."/>
            <person name="Yue"/>
            <person name="G."/>
            <person name="Liu"/>
            <person name="M."/>
            <person name="Xu"/>
            <person name="J."/>
            <person name="Liu"/>
            <person name="S."/>
            <person name="Jordana"/>
            <person name="J."/>
            <person name="Noce"/>
            <person name="A."/>
            <person name="Amills"/>
            <person name="M."/>
            <person name="Wu"/>
            <person name="D.D."/>
            <person name="Li"/>
            <person name="S."/>
            <person name="Zhou"/>
            <person name="X. and Zhong"/>
            <person name="J."/>
        </authorList>
    </citation>
    <scope>NUCLEOTIDE SEQUENCE [LARGE SCALE GENOMIC DNA]</scope>
</reference>
<reference evidence="2" key="2">
    <citation type="submission" date="2025-08" db="UniProtKB">
        <authorList>
            <consortium name="Ensembl"/>
        </authorList>
    </citation>
    <scope>IDENTIFICATION</scope>
</reference>
<evidence type="ECO:0000256" key="1">
    <source>
        <dbReference type="SAM" id="MobiDB-lite"/>
    </source>
</evidence>
<keyword evidence="3" id="KW-1185">Reference proteome</keyword>
<dbReference type="Proteomes" id="UP000694387">
    <property type="component" value="Chromosome 5"/>
</dbReference>
<dbReference type="AlphaFoldDB" id="A0A9L0ICW1"/>
<accession>A0A9L0ICW1</accession>
<feature type="region of interest" description="Disordered" evidence="1">
    <location>
        <begin position="101"/>
        <end position="199"/>
    </location>
</feature>